<dbReference type="Proteomes" id="UP001285636">
    <property type="component" value="Unassembled WGS sequence"/>
</dbReference>
<proteinExistence type="predicted"/>
<protein>
    <submittedName>
        <fullName evidence="2">DUF5082 family protein</fullName>
    </submittedName>
</protein>
<keyword evidence="1" id="KW-0175">Coiled coil</keyword>
<sequence length="114" mass="12768">MPLTGLYLSLRQKQDELARLRSCRTELMNCREDFYSNEHLCKNPSLSSVTWAGSLADRFENLREGGLVSSYRELPGSQLDTSLQTLSSKISQTEQEIISLQQSIVAAKAAMVAR</sequence>
<gene>
    <name evidence="2" type="ORF">RYX45_18480</name>
</gene>
<dbReference type="EMBL" id="JAWJAY010000008">
    <property type="protein sequence ID" value="MDV2887175.1"/>
    <property type="molecule type" value="Genomic_DNA"/>
</dbReference>
<feature type="coiled-coil region" evidence="1">
    <location>
        <begin position="83"/>
        <end position="110"/>
    </location>
</feature>
<organism evidence="2 3">
    <name type="scientific">Alkalihalophilus pseudofirmus</name>
    <name type="common">Bacillus pseudofirmus</name>
    <dbReference type="NCBI Taxonomy" id="79885"/>
    <lineage>
        <taxon>Bacteria</taxon>
        <taxon>Bacillati</taxon>
        <taxon>Bacillota</taxon>
        <taxon>Bacilli</taxon>
        <taxon>Bacillales</taxon>
        <taxon>Bacillaceae</taxon>
        <taxon>Alkalihalophilus</taxon>
    </lineage>
</organism>
<reference evidence="2" key="1">
    <citation type="submission" date="2023-10" db="EMBL/GenBank/DDBJ databases">
        <title>Screening of Alkalihalophilus pseudofirmusBZ-TG-HK211 and Its Alleviation of Salt Stress on Rapeseed Growth.</title>
        <authorList>
            <person name="Zhao B."/>
            <person name="Guo T."/>
        </authorList>
    </citation>
    <scope>NUCLEOTIDE SEQUENCE</scope>
    <source>
        <strain evidence="2">BZ-TG-HK211</strain>
    </source>
</reference>
<evidence type="ECO:0000313" key="2">
    <source>
        <dbReference type="EMBL" id="MDV2887175.1"/>
    </source>
</evidence>
<evidence type="ECO:0000256" key="1">
    <source>
        <dbReference type="SAM" id="Coils"/>
    </source>
</evidence>
<accession>A0AAJ2U4G4</accession>
<name>A0AAJ2U4G4_ALKPS</name>
<evidence type="ECO:0000313" key="3">
    <source>
        <dbReference type="Proteomes" id="UP001285636"/>
    </source>
</evidence>
<comment type="caution">
    <text evidence="2">The sequence shown here is derived from an EMBL/GenBank/DDBJ whole genome shotgun (WGS) entry which is preliminary data.</text>
</comment>
<dbReference type="RefSeq" id="WP_022629460.1">
    <property type="nucleotide sequence ID" value="NZ_CP144224.1"/>
</dbReference>
<dbReference type="AlphaFoldDB" id="A0AAJ2U4G4"/>